<gene>
    <name evidence="1" type="ORF">Tco_0892826</name>
</gene>
<keyword evidence="2" id="KW-1185">Reference proteome</keyword>
<name>A0ABQ5CCE5_9ASTR</name>
<reference evidence="1" key="2">
    <citation type="submission" date="2022-01" db="EMBL/GenBank/DDBJ databases">
        <authorList>
            <person name="Yamashiro T."/>
            <person name="Shiraishi A."/>
            <person name="Satake H."/>
            <person name="Nakayama K."/>
        </authorList>
    </citation>
    <scope>NUCLEOTIDE SEQUENCE</scope>
</reference>
<evidence type="ECO:0000313" key="1">
    <source>
        <dbReference type="EMBL" id="GJT22889.1"/>
    </source>
</evidence>
<reference evidence="1" key="1">
    <citation type="journal article" date="2022" name="Int. J. Mol. Sci.">
        <title>Draft Genome of Tanacetum Coccineum: Genomic Comparison of Closely Related Tanacetum-Family Plants.</title>
        <authorList>
            <person name="Yamashiro T."/>
            <person name="Shiraishi A."/>
            <person name="Nakayama K."/>
            <person name="Satake H."/>
        </authorList>
    </citation>
    <scope>NUCLEOTIDE SEQUENCE</scope>
</reference>
<proteinExistence type="predicted"/>
<dbReference type="PANTHER" id="PTHR31672">
    <property type="entry name" value="BNACNNG10540D PROTEIN"/>
    <property type="match status" value="1"/>
</dbReference>
<dbReference type="Proteomes" id="UP001151760">
    <property type="component" value="Unassembled WGS sequence"/>
</dbReference>
<evidence type="ECO:0000313" key="2">
    <source>
        <dbReference type="Proteomes" id="UP001151760"/>
    </source>
</evidence>
<dbReference type="PANTHER" id="PTHR31672:SF13">
    <property type="entry name" value="F-BOX PROTEIN CPR30-LIKE"/>
    <property type="match status" value="1"/>
</dbReference>
<protein>
    <submittedName>
        <fullName evidence="1">Uncharacterized protein</fullName>
    </submittedName>
</protein>
<comment type="caution">
    <text evidence="1">The sequence shown here is derived from an EMBL/GenBank/DDBJ whole genome shotgun (WGS) entry which is preliminary data.</text>
</comment>
<accession>A0ABQ5CCE5</accession>
<sequence length="158" mass="18394">MYLQIFGIFARKKRRSQVNHCHKLLIFDHPFCKKLLKTRTVECDAPNVGLTSIRSVSYSSLPYCNVLNNVHVLSSFDGLVCLASPLTEELALWNPLTHAFKKLQANFSSPRFYDCFFDVIGFYMDPFNDDYKLLHIMVSKGFLEAYVYSLKDRFMEKD</sequence>
<organism evidence="1 2">
    <name type="scientific">Tanacetum coccineum</name>
    <dbReference type="NCBI Taxonomy" id="301880"/>
    <lineage>
        <taxon>Eukaryota</taxon>
        <taxon>Viridiplantae</taxon>
        <taxon>Streptophyta</taxon>
        <taxon>Embryophyta</taxon>
        <taxon>Tracheophyta</taxon>
        <taxon>Spermatophyta</taxon>
        <taxon>Magnoliopsida</taxon>
        <taxon>eudicotyledons</taxon>
        <taxon>Gunneridae</taxon>
        <taxon>Pentapetalae</taxon>
        <taxon>asterids</taxon>
        <taxon>campanulids</taxon>
        <taxon>Asterales</taxon>
        <taxon>Asteraceae</taxon>
        <taxon>Asteroideae</taxon>
        <taxon>Anthemideae</taxon>
        <taxon>Anthemidinae</taxon>
        <taxon>Tanacetum</taxon>
    </lineage>
</organism>
<dbReference type="InterPro" id="IPR050796">
    <property type="entry name" value="SCF_F-box_component"/>
</dbReference>
<dbReference type="EMBL" id="BQNB010014008">
    <property type="protein sequence ID" value="GJT22889.1"/>
    <property type="molecule type" value="Genomic_DNA"/>
</dbReference>